<sequence>MARFLAPLPLDNGPFMPRERSVTLGVSGALRQLAAARTMDPFKLAIRARRKPRTTLSREINSTGVGAGSDPL</sequence>
<dbReference type="Proteomes" id="UP001497472">
    <property type="component" value="Unassembled WGS sequence"/>
</dbReference>
<organism evidence="2 3">
    <name type="scientific">Leptosia nina</name>
    <dbReference type="NCBI Taxonomy" id="320188"/>
    <lineage>
        <taxon>Eukaryota</taxon>
        <taxon>Metazoa</taxon>
        <taxon>Ecdysozoa</taxon>
        <taxon>Arthropoda</taxon>
        <taxon>Hexapoda</taxon>
        <taxon>Insecta</taxon>
        <taxon>Pterygota</taxon>
        <taxon>Neoptera</taxon>
        <taxon>Endopterygota</taxon>
        <taxon>Lepidoptera</taxon>
        <taxon>Glossata</taxon>
        <taxon>Ditrysia</taxon>
        <taxon>Papilionoidea</taxon>
        <taxon>Pieridae</taxon>
        <taxon>Pierinae</taxon>
        <taxon>Leptosia</taxon>
    </lineage>
</organism>
<feature type="region of interest" description="Disordered" evidence="1">
    <location>
        <begin position="51"/>
        <end position="72"/>
    </location>
</feature>
<evidence type="ECO:0000256" key="1">
    <source>
        <dbReference type="SAM" id="MobiDB-lite"/>
    </source>
</evidence>
<evidence type="ECO:0000313" key="2">
    <source>
        <dbReference type="EMBL" id="CAK1541887.1"/>
    </source>
</evidence>
<feature type="compositionally biased region" description="Polar residues" evidence="1">
    <location>
        <begin position="54"/>
        <end position="64"/>
    </location>
</feature>
<gene>
    <name evidence="2" type="ORF">LNINA_LOCUS1836</name>
</gene>
<protein>
    <submittedName>
        <fullName evidence="2">Uncharacterized protein</fullName>
    </submittedName>
</protein>
<accession>A0AAV1IZ27</accession>
<dbReference type="EMBL" id="CAVLEF010000003">
    <property type="protein sequence ID" value="CAK1541887.1"/>
    <property type="molecule type" value="Genomic_DNA"/>
</dbReference>
<proteinExistence type="predicted"/>
<comment type="caution">
    <text evidence="2">The sequence shown here is derived from an EMBL/GenBank/DDBJ whole genome shotgun (WGS) entry which is preliminary data.</text>
</comment>
<name>A0AAV1IZ27_9NEOP</name>
<dbReference type="AlphaFoldDB" id="A0AAV1IZ27"/>
<reference evidence="2 3" key="1">
    <citation type="submission" date="2023-11" db="EMBL/GenBank/DDBJ databases">
        <authorList>
            <person name="Okamura Y."/>
        </authorList>
    </citation>
    <scope>NUCLEOTIDE SEQUENCE [LARGE SCALE GENOMIC DNA]</scope>
</reference>
<evidence type="ECO:0000313" key="3">
    <source>
        <dbReference type="Proteomes" id="UP001497472"/>
    </source>
</evidence>
<keyword evidence="3" id="KW-1185">Reference proteome</keyword>